<dbReference type="OMA" id="HFEDADA"/>
<feature type="compositionally biased region" description="Low complexity" evidence="4">
    <location>
        <begin position="210"/>
        <end position="219"/>
    </location>
</feature>
<dbReference type="GO" id="GO:0019237">
    <property type="term" value="F:centromeric DNA binding"/>
    <property type="evidence" value="ECO:0007669"/>
    <property type="project" value="InterPro"/>
</dbReference>
<feature type="compositionally biased region" description="Acidic residues" evidence="4">
    <location>
        <begin position="162"/>
        <end position="173"/>
    </location>
</feature>
<dbReference type="PANTHER" id="PTHR16684:SF11">
    <property type="entry name" value="CENTROMERE PROTEIN C"/>
    <property type="match status" value="1"/>
</dbReference>
<evidence type="ECO:0000256" key="2">
    <source>
        <dbReference type="ARBA" id="ARBA00010291"/>
    </source>
</evidence>
<evidence type="ECO:0000256" key="4">
    <source>
        <dbReference type="SAM" id="MobiDB-lite"/>
    </source>
</evidence>
<feature type="region of interest" description="Disordered" evidence="4">
    <location>
        <begin position="599"/>
        <end position="646"/>
    </location>
</feature>
<dbReference type="InterPro" id="IPR014710">
    <property type="entry name" value="RmlC-like_jellyroll"/>
</dbReference>
<dbReference type="GO" id="GO:0005634">
    <property type="term" value="C:nucleus"/>
    <property type="evidence" value="ECO:0007669"/>
    <property type="project" value="UniProtKB-SubCell"/>
</dbReference>
<comment type="subcellular location">
    <subcellularLocation>
        <location evidence="1">Nucleus</location>
    </subcellularLocation>
</comment>
<dbReference type="Proteomes" id="UP000002630">
    <property type="component" value="Linkage Group LG16"/>
</dbReference>
<dbReference type="InParanoid" id="D8LJZ6"/>
<feature type="compositionally biased region" description="Acidic residues" evidence="4">
    <location>
        <begin position="349"/>
        <end position="364"/>
    </location>
</feature>
<dbReference type="GO" id="GO:0051382">
    <property type="term" value="P:kinetochore assembly"/>
    <property type="evidence" value="ECO:0007669"/>
    <property type="project" value="InterPro"/>
</dbReference>
<evidence type="ECO:0000313" key="5">
    <source>
        <dbReference type="EMBL" id="CBN74465.1"/>
    </source>
</evidence>
<keyword evidence="6" id="KW-1185">Reference proteome</keyword>
<dbReference type="OrthoDB" id="196381at2759"/>
<reference evidence="5 6" key="1">
    <citation type="journal article" date="2010" name="Nature">
        <title>The Ectocarpus genome and the independent evolution of multicellularity in brown algae.</title>
        <authorList>
            <person name="Cock J.M."/>
            <person name="Sterck L."/>
            <person name="Rouze P."/>
            <person name="Scornet D."/>
            <person name="Allen A.E."/>
            <person name="Amoutzias G."/>
            <person name="Anthouard V."/>
            <person name="Artiguenave F."/>
            <person name="Aury J.M."/>
            <person name="Badger J.H."/>
            <person name="Beszteri B."/>
            <person name="Billiau K."/>
            <person name="Bonnet E."/>
            <person name="Bothwell J.H."/>
            <person name="Bowler C."/>
            <person name="Boyen C."/>
            <person name="Brownlee C."/>
            <person name="Carrano C.J."/>
            <person name="Charrier B."/>
            <person name="Cho G.Y."/>
            <person name="Coelho S.M."/>
            <person name="Collen J."/>
            <person name="Corre E."/>
            <person name="Da Silva C."/>
            <person name="Delage L."/>
            <person name="Delaroque N."/>
            <person name="Dittami S.M."/>
            <person name="Doulbeau S."/>
            <person name="Elias M."/>
            <person name="Farnham G."/>
            <person name="Gachon C.M."/>
            <person name="Gschloessl B."/>
            <person name="Heesch S."/>
            <person name="Jabbari K."/>
            <person name="Jubin C."/>
            <person name="Kawai H."/>
            <person name="Kimura K."/>
            <person name="Kloareg B."/>
            <person name="Kupper F.C."/>
            <person name="Lang D."/>
            <person name="Le Bail A."/>
            <person name="Leblanc C."/>
            <person name="Lerouge P."/>
            <person name="Lohr M."/>
            <person name="Lopez P.J."/>
            <person name="Martens C."/>
            <person name="Maumus F."/>
            <person name="Michel G."/>
            <person name="Miranda-Saavedra D."/>
            <person name="Morales J."/>
            <person name="Moreau H."/>
            <person name="Motomura T."/>
            <person name="Nagasato C."/>
            <person name="Napoli C.A."/>
            <person name="Nelson D.R."/>
            <person name="Nyvall-Collen P."/>
            <person name="Peters A.F."/>
            <person name="Pommier C."/>
            <person name="Potin P."/>
            <person name="Poulain J."/>
            <person name="Quesneville H."/>
            <person name="Read B."/>
            <person name="Rensing S.A."/>
            <person name="Ritter A."/>
            <person name="Rousvoal S."/>
            <person name="Samanta M."/>
            <person name="Samson G."/>
            <person name="Schroeder D.C."/>
            <person name="Segurens B."/>
            <person name="Strittmatter M."/>
            <person name="Tonon T."/>
            <person name="Tregear J.W."/>
            <person name="Valentin K."/>
            <person name="von Dassow P."/>
            <person name="Yamagishi T."/>
            <person name="Van de Peer Y."/>
            <person name="Wincker P."/>
        </authorList>
    </citation>
    <scope>NUCLEOTIDE SEQUENCE [LARGE SCALE GENOMIC DNA]</scope>
    <source>
        <strain evidence="6">Ec32 / CCAP1310/4</strain>
    </source>
</reference>
<feature type="compositionally biased region" description="Basic and acidic residues" evidence="4">
    <location>
        <begin position="378"/>
        <end position="392"/>
    </location>
</feature>
<evidence type="ECO:0000256" key="1">
    <source>
        <dbReference type="ARBA" id="ARBA00004123"/>
    </source>
</evidence>
<name>D8LJZ6_ECTSI</name>
<keyword evidence="3" id="KW-0539">Nucleus</keyword>
<dbReference type="GO" id="GO:0051455">
    <property type="term" value="P:spindle attachment to meiosis I kinetochore"/>
    <property type="evidence" value="ECO:0007669"/>
    <property type="project" value="TreeGrafter"/>
</dbReference>
<feature type="compositionally biased region" description="Gly residues" evidence="4">
    <location>
        <begin position="174"/>
        <end position="184"/>
    </location>
</feature>
<protein>
    <recommendedName>
        <fullName evidence="7">Mif2/CENP-C cupin domain-containing protein</fullName>
    </recommendedName>
</protein>
<gene>
    <name evidence="5" type="ORF">Esi_0028_0046</name>
</gene>
<evidence type="ECO:0008006" key="7">
    <source>
        <dbReference type="Google" id="ProtNLM"/>
    </source>
</evidence>
<dbReference type="GO" id="GO:0000776">
    <property type="term" value="C:kinetochore"/>
    <property type="evidence" value="ECO:0007669"/>
    <property type="project" value="InterPro"/>
</dbReference>
<dbReference type="AlphaFoldDB" id="D8LJZ6"/>
<dbReference type="InterPro" id="IPR028386">
    <property type="entry name" value="CENP-C/Mif2/cnp3"/>
</dbReference>
<evidence type="ECO:0000256" key="3">
    <source>
        <dbReference type="ARBA" id="ARBA00023242"/>
    </source>
</evidence>
<accession>D8LJZ6</accession>
<dbReference type="PANTHER" id="PTHR16684">
    <property type="entry name" value="CENTROMERE PROTEIN C"/>
    <property type="match status" value="1"/>
</dbReference>
<dbReference type="InterPro" id="IPR011051">
    <property type="entry name" value="RmlC_Cupin_sf"/>
</dbReference>
<comment type="similarity">
    <text evidence="2">Belongs to the CENP-C/MIF2 family.</text>
</comment>
<organism evidence="5 6">
    <name type="scientific">Ectocarpus siliculosus</name>
    <name type="common">Brown alga</name>
    <name type="synonym">Conferva siliculosa</name>
    <dbReference type="NCBI Taxonomy" id="2880"/>
    <lineage>
        <taxon>Eukaryota</taxon>
        <taxon>Sar</taxon>
        <taxon>Stramenopiles</taxon>
        <taxon>Ochrophyta</taxon>
        <taxon>PX clade</taxon>
        <taxon>Phaeophyceae</taxon>
        <taxon>Ectocarpales</taxon>
        <taxon>Ectocarpaceae</taxon>
        <taxon>Ectocarpus</taxon>
    </lineage>
</organism>
<feature type="compositionally biased region" description="Gly residues" evidence="4">
    <location>
        <begin position="149"/>
        <end position="161"/>
    </location>
</feature>
<sequence length="864" mass="89707">MEAIEDAMPRLAAKARARAGGGGGGAAAENGHAAAKEKIESFFDSMKAKRELDASEGKVLWRGRRTGLLIDGTQVAKDADGFDNIASFFDSARIGDASAGASTTPSSVGFSTVSPGSAASSAWTAGRPPSPLGADDESHDEGNDMSNNNGGGAAAAAGGGIDDGDDTETEDDGMGFGDGDGGSGGEEEDFGEEALRGRQLDYPPAKTPKKGAAAAAAVARSEVSTDEELAAVPAGRRGRGRGRVDEDGDTEPDGPLPEKQPQQKENGAGPPRKGANKNGTKAPSPPSRTKGAAPGGSGAPTPARASSRRGRGKGGASPAAAVTRAGRKARSKPQEGMESSSDDNAGGGDDWDPTDFGEGGDADGDNGALTATGLVKGKGQEEKPAGSGKEAEGEQGGDSGGVDDDQEMADFGGGGDAYDNGDEGMAPFSPDDDEDGGGDGGDGEEKARPSPATRAAAGKSKKGGVGNGDNSNDSQSAKGTKKANDKAPAAAATAAKKKMKKAAAGGDHHHHRKSVVARLSVGRGKRSAAAAAAAAATPGPPRREGGSRFVDISEVAEVSHTPGVRRSGRQRVAPLKFWRGDNIQYGVDEKGLQVAEGIVKGPALPEPSSPSRKRGSEGKKRRRPPAVKDEHMSPLSPSKVSEMRKSKKFKLMEKDQKCLVWDEETAAFKTRQVVMSSSNLVSHDVTATHQRAPGKEKIGQAAQAFLVGPEVGISEWLTGRLELPPGAIKDSEHVALSTQIYVVAEGQPDALEIAIAMPSKKTKRTTFDAKTAQRFLLSPGDHFYVPVNNVYRLENHSDRAKAVIYWTIIKICGLRSRWLPRLCNTNGFGITPRLALTKPEAKGYRTTRWRLDVEETIPQEPRVR</sequence>
<dbReference type="eggNOG" id="ENOG502RU66">
    <property type="taxonomic scope" value="Eukaryota"/>
</dbReference>
<dbReference type="EMBL" id="FN648464">
    <property type="protein sequence ID" value="CBN74465.1"/>
    <property type="molecule type" value="Genomic_DNA"/>
</dbReference>
<dbReference type="EMBL" id="FN649741">
    <property type="protein sequence ID" value="CBN74465.1"/>
    <property type="molecule type" value="Genomic_DNA"/>
</dbReference>
<dbReference type="Gene3D" id="2.60.120.10">
    <property type="entry name" value="Jelly Rolls"/>
    <property type="match status" value="1"/>
</dbReference>
<dbReference type="GO" id="GO:0051315">
    <property type="term" value="P:attachment of mitotic spindle microtubules to kinetochore"/>
    <property type="evidence" value="ECO:0007669"/>
    <property type="project" value="TreeGrafter"/>
</dbReference>
<dbReference type="SUPFAM" id="SSF51182">
    <property type="entry name" value="RmlC-like cupins"/>
    <property type="match status" value="1"/>
</dbReference>
<proteinExistence type="inferred from homology"/>
<feature type="compositionally biased region" description="Polar residues" evidence="4">
    <location>
        <begin position="100"/>
        <end position="123"/>
    </location>
</feature>
<evidence type="ECO:0000313" key="6">
    <source>
        <dbReference type="Proteomes" id="UP000002630"/>
    </source>
</evidence>
<feature type="region of interest" description="Disordered" evidence="4">
    <location>
        <begin position="98"/>
        <end position="548"/>
    </location>
</feature>